<dbReference type="InterPro" id="IPR036890">
    <property type="entry name" value="HATPase_C_sf"/>
</dbReference>
<dbReference type="InterPro" id="IPR036097">
    <property type="entry name" value="HisK_dim/P_sf"/>
</dbReference>
<evidence type="ECO:0000256" key="7">
    <source>
        <dbReference type="ARBA" id="ARBA00022777"/>
    </source>
</evidence>
<dbReference type="PROSITE" id="PS50109">
    <property type="entry name" value="HIS_KIN"/>
    <property type="match status" value="1"/>
</dbReference>
<dbReference type="SUPFAM" id="SSF55874">
    <property type="entry name" value="ATPase domain of HSP90 chaperone/DNA topoisomerase II/histidine kinase"/>
    <property type="match status" value="1"/>
</dbReference>
<dbReference type="InterPro" id="IPR050428">
    <property type="entry name" value="TCS_sensor_his_kinase"/>
</dbReference>
<evidence type="ECO:0000256" key="9">
    <source>
        <dbReference type="ARBA" id="ARBA00023136"/>
    </source>
</evidence>
<dbReference type="PRINTS" id="PR00344">
    <property type="entry name" value="BCTRLSENSOR"/>
</dbReference>
<evidence type="ECO:0000256" key="8">
    <source>
        <dbReference type="ARBA" id="ARBA00022989"/>
    </source>
</evidence>
<dbReference type="EC" id="2.7.13.3" evidence="3"/>
<keyword evidence="9 10" id="KW-0472">Membrane</keyword>
<evidence type="ECO:0000259" key="11">
    <source>
        <dbReference type="PROSITE" id="PS50109"/>
    </source>
</evidence>
<evidence type="ECO:0000256" key="6">
    <source>
        <dbReference type="ARBA" id="ARBA00022692"/>
    </source>
</evidence>
<evidence type="ECO:0000256" key="1">
    <source>
        <dbReference type="ARBA" id="ARBA00000085"/>
    </source>
</evidence>
<dbReference type="GO" id="GO:0016301">
    <property type="term" value="F:kinase activity"/>
    <property type="evidence" value="ECO:0007669"/>
    <property type="project" value="UniProtKB-KW"/>
</dbReference>
<dbReference type="Pfam" id="PF02518">
    <property type="entry name" value="HATPase_c"/>
    <property type="match status" value="1"/>
</dbReference>
<dbReference type="InterPro" id="IPR003661">
    <property type="entry name" value="HisK_dim/P_dom"/>
</dbReference>
<dbReference type="PANTHER" id="PTHR45436">
    <property type="entry name" value="SENSOR HISTIDINE KINASE YKOH"/>
    <property type="match status" value="1"/>
</dbReference>
<dbReference type="InterPro" id="IPR004358">
    <property type="entry name" value="Sig_transdc_His_kin-like_C"/>
</dbReference>
<keyword evidence="6 10" id="KW-0812">Transmembrane</keyword>
<dbReference type="SMART" id="SM00388">
    <property type="entry name" value="HisKA"/>
    <property type="match status" value="1"/>
</dbReference>
<dbReference type="CDD" id="cd00082">
    <property type="entry name" value="HisKA"/>
    <property type="match status" value="1"/>
</dbReference>
<dbReference type="RefSeq" id="WP_377699028.1">
    <property type="nucleotide sequence ID" value="NZ_JBHLWE010000038.1"/>
</dbReference>
<evidence type="ECO:0000313" key="13">
    <source>
        <dbReference type="Proteomes" id="UP001589799"/>
    </source>
</evidence>
<dbReference type="Pfam" id="PF00512">
    <property type="entry name" value="HisKA"/>
    <property type="match status" value="1"/>
</dbReference>
<evidence type="ECO:0000313" key="12">
    <source>
        <dbReference type="EMBL" id="MFC0341390.1"/>
    </source>
</evidence>
<dbReference type="PANTHER" id="PTHR45436:SF5">
    <property type="entry name" value="SENSOR HISTIDINE KINASE TRCS"/>
    <property type="match status" value="1"/>
</dbReference>
<name>A0ABV6I591_9RHOB</name>
<sequence>MSQTYRLDVRLAVIVTAVSALTVFTAGMVLMLEFRGEQFAIEERGLSSQVEDWVALVQRRADGSIAFERPAETTQDLDPPYTGLLTGTRPIYGYAVVDAEGRVLDRSAAMAPAGRPGPKTSTPVLSSGPALDGSGPLLIGELYAPEAGVWLRVARARSDVDALANTFFAQFLGEMGWAALLLLAVTIVAAVATVRVSLGGLRRAAAQAERITFENLRHERLGDDGAPAEVQPFIAAVNKALDSIQAGAAAQRDFSIHAAHELRTPLADLRLRLEGMPPGADRNAAIRDVDAMARLFEQLLHIARLDGGAVLHLAPLDLSEAVAQVLEEAAPRLVSEGWLVEADGLDRPVPVIGNPTLIALVLRNLLENVRKHTPAGTQVMVRAGEDGTVTFEDTGPGLPLRVRERDFARFARGSDDGRAGSGLGLSICETAMRRMGGTFRLDRSEDGCRFLMTFSKALPDEDAP</sequence>
<keyword evidence="4" id="KW-0597">Phosphoprotein</keyword>
<dbReference type="SUPFAM" id="SSF47384">
    <property type="entry name" value="Homodimeric domain of signal transducing histidine kinase"/>
    <property type="match status" value="1"/>
</dbReference>
<gene>
    <name evidence="12" type="ORF">ACFFII_11525</name>
</gene>
<keyword evidence="7 12" id="KW-0418">Kinase</keyword>
<evidence type="ECO:0000256" key="3">
    <source>
        <dbReference type="ARBA" id="ARBA00012438"/>
    </source>
</evidence>
<dbReference type="EMBL" id="JBHLWE010000038">
    <property type="protein sequence ID" value="MFC0341390.1"/>
    <property type="molecule type" value="Genomic_DNA"/>
</dbReference>
<dbReference type="Gene3D" id="3.30.565.10">
    <property type="entry name" value="Histidine kinase-like ATPase, C-terminal domain"/>
    <property type="match status" value="1"/>
</dbReference>
<dbReference type="SMART" id="SM00387">
    <property type="entry name" value="HATPase_c"/>
    <property type="match status" value="1"/>
</dbReference>
<evidence type="ECO:0000256" key="4">
    <source>
        <dbReference type="ARBA" id="ARBA00022553"/>
    </source>
</evidence>
<organism evidence="12 13">
    <name type="scientific">Paracoccus niistensis</name>
    <dbReference type="NCBI Taxonomy" id="632935"/>
    <lineage>
        <taxon>Bacteria</taxon>
        <taxon>Pseudomonadati</taxon>
        <taxon>Pseudomonadota</taxon>
        <taxon>Alphaproteobacteria</taxon>
        <taxon>Rhodobacterales</taxon>
        <taxon>Paracoccaceae</taxon>
        <taxon>Paracoccus</taxon>
    </lineage>
</organism>
<proteinExistence type="predicted"/>
<evidence type="ECO:0000256" key="5">
    <source>
        <dbReference type="ARBA" id="ARBA00022679"/>
    </source>
</evidence>
<reference evidence="12 13" key="1">
    <citation type="submission" date="2024-09" db="EMBL/GenBank/DDBJ databases">
        <authorList>
            <person name="Sun Q."/>
            <person name="Mori K."/>
        </authorList>
    </citation>
    <scope>NUCLEOTIDE SEQUENCE [LARGE SCALE GENOMIC DNA]</scope>
    <source>
        <strain evidence="12 13">KCTC 22789</strain>
    </source>
</reference>
<protein>
    <recommendedName>
        <fullName evidence="3">histidine kinase</fullName>
        <ecNumber evidence="3">2.7.13.3</ecNumber>
    </recommendedName>
</protein>
<evidence type="ECO:0000256" key="2">
    <source>
        <dbReference type="ARBA" id="ARBA00004370"/>
    </source>
</evidence>
<dbReference type="Proteomes" id="UP001589799">
    <property type="component" value="Unassembled WGS sequence"/>
</dbReference>
<feature type="transmembrane region" description="Helical" evidence="10">
    <location>
        <begin position="175"/>
        <end position="194"/>
    </location>
</feature>
<feature type="domain" description="Histidine kinase" evidence="11">
    <location>
        <begin position="257"/>
        <end position="458"/>
    </location>
</feature>
<dbReference type="InterPro" id="IPR003594">
    <property type="entry name" value="HATPase_dom"/>
</dbReference>
<keyword evidence="13" id="KW-1185">Reference proteome</keyword>
<accession>A0ABV6I591</accession>
<comment type="subcellular location">
    <subcellularLocation>
        <location evidence="2">Membrane</location>
    </subcellularLocation>
</comment>
<evidence type="ECO:0000256" key="10">
    <source>
        <dbReference type="SAM" id="Phobius"/>
    </source>
</evidence>
<comment type="catalytic activity">
    <reaction evidence="1">
        <text>ATP + protein L-histidine = ADP + protein N-phospho-L-histidine.</text>
        <dbReference type="EC" id="2.7.13.3"/>
    </reaction>
</comment>
<feature type="transmembrane region" description="Helical" evidence="10">
    <location>
        <begin position="12"/>
        <end position="32"/>
    </location>
</feature>
<keyword evidence="8 10" id="KW-1133">Transmembrane helix</keyword>
<keyword evidence="5" id="KW-0808">Transferase</keyword>
<dbReference type="Gene3D" id="1.10.287.130">
    <property type="match status" value="1"/>
</dbReference>
<comment type="caution">
    <text evidence="12">The sequence shown here is derived from an EMBL/GenBank/DDBJ whole genome shotgun (WGS) entry which is preliminary data.</text>
</comment>
<dbReference type="InterPro" id="IPR005467">
    <property type="entry name" value="His_kinase_dom"/>
</dbReference>